<dbReference type="EMBL" id="JAEHOE010000120">
    <property type="protein sequence ID" value="KAG2485942.1"/>
    <property type="molecule type" value="Genomic_DNA"/>
</dbReference>
<keyword evidence="2" id="KW-1185">Reference proteome</keyword>
<accession>A0A835XJL0</accession>
<evidence type="ECO:0000313" key="2">
    <source>
        <dbReference type="Proteomes" id="UP000612055"/>
    </source>
</evidence>
<sequence>MFEALKYKAMNGPPTHVDALLTGMPDKIRGVMTCNALFYAADSRERDVVRMLIEPRFGWNAERAKILASCMNEPDWDLNIFHIAPQYDDAF</sequence>
<gene>
    <name evidence="1" type="ORF">HYH03_015386</name>
</gene>
<organism evidence="1 2">
    <name type="scientific">Edaphochlamys debaryana</name>
    <dbReference type="NCBI Taxonomy" id="47281"/>
    <lineage>
        <taxon>Eukaryota</taxon>
        <taxon>Viridiplantae</taxon>
        <taxon>Chlorophyta</taxon>
        <taxon>core chlorophytes</taxon>
        <taxon>Chlorophyceae</taxon>
        <taxon>CS clade</taxon>
        <taxon>Chlamydomonadales</taxon>
        <taxon>Chlamydomonadales incertae sedis</taxon>
        <taxon>Edaphochlamys</taxon>
    </lineage>
</organism>
<proteinExistence type="predicted"/>
<comment type="caution">
    <text evidence="1">The sequence shown here is derived from an EMBL/GenBank/DDBJ whole genome shotgun (WGS) entry which is preliminary data.</text>
</comment>
<dbReference type="AlphaFoldDB" id="A0A835XJL0"/>
<dbReference type="Proteomes" id="UP000612055">
    <property type="component" value="Unassembled WGS sequence"/>
</dbReference>
<protein>
    <submittedName>
        <fullName evidence="1">Uncharacterized protein</fullName>
    </submittedName>
</protein>
<name>A0A835XJL0_9CHLO</name>
<evidence type="ECO:0000313" key="1">
    <source>
        <dbReference type="EMBL" id="KAG2485942.1"/>
    </source>
</evidence>
<reference evidence="1" key="1">
    <citation type="journal article" date="2020" name="bioRxiv">
        <title>Comparative genomics of Chlamydomonas.</title>
        <authorList>
            <person name="Craig R.J."/>
            <person name="Hasan A.R."/>
            <person name="Ness R.W."/>
            <person name="Keightley P.D."/>
        </authorList>
    </citation>
    <scope>NUCLEOTIDE SEQUENCE</scope>
    <source>
        <strain evidence="1">CCAP 11/70</strain>
    </source>
</reference>